<evidence type="ECO:0000313" key="3">
    <source>
        <dbReference type="Proteomes" id="UP000595197"/>
    </source>
</evidence>
<name>A0ABX7B9F3_9PROT</name>
<evidence type="ECO:0000313" key="2">
    <source>
        <dbReference type="EMBL" id="QQP89102.1"/>
    </source>
</evidence>
<keyword evidence="3" id="KW-1185">Reference proteome</keyword>
<sequence length="312" mass="33632">MKRFGSRFAALATSMGLPSGAWAGAALAAWLAAAPALAGTVLEQSLASPTLGRDYRFTVYLPDGYADACLSYPVLYLLHGANGDEHDWLVKGKAESTLDALIAGGAIPPTVVVMPGHKQMWWVDANAEKSQTVLMTELLPEVERRFRTIADRSGRLVAGLSAGGLAAARLSFQYPDRFAAAGALSPAVYEPLPPATSSAMKDPPFQKDGKFDPESWQRLGWRPLFDAYRTQPLVVPFYINSGDIDRFEIAYHAAVLFRDLNRHQPGKAVFRVVAGDHEWPVWAGTLGDALKYLSGHASAPVEAPPSACPPKT</sequence>
<dbReference type="EMBL" id="CP067420">
    <property type="protein sequence ID" value="QQP89102.1"/>
    <property type="molecule type" value="Genomic_DNA"/>
</dbReference>
<organism evidence="2 3">
    <name type="scientific">Skermanella cutis</name>
    <dbReference type="NCBI Taxonomy" id="2775420"/>
    <lineage>
        <taxon>Bacteria</taxon>
        <taxon>Pseudomonadati</taxon>
        <taxon>Pseudomonadota</taxon>
        <taxon>Alphaproteobacteria</taxon>
        <taxon>Rhodospirillales</taxon>
        <taxon>Azospirillaceae</taxon>
        <taxon>Skermanella</taxon>
    </lineage>
</organism>
<keyword evidence="1" id="KW-0732">Signal</keyword>
<feature type="chain" id="PRO_5045540856" evidence="1">
    <location>
        <begin position="24"/>
        <end position="312"/>
    </location>
</feature>
<dbReference type="PANTHER" id="PTHR48098:SF1">
    <property type="entry name" value="DIACYLGLYCEROL ACYLTRANSFERASE_MYCOLYLTRANSFERASE AG85A"/>
    <property type="match status" value="1"/>
</dbReference>
<feature type="signal peptide" evidence="1">
    <location>
        <begin position="1"/>
        <end position="23"/>
    </location>
</feature>
<dbReference type="InterPro" id="IPR050583">
    <property type="entry name" value="Mycobacterial_A85_antigen"/>
</dbReference>
<protein>
    <submittedName>
        <fullName evidence="2">Esterase family protein</fullName>
    </submittedName>
</protein>
<dbReference type="InterPro" id="IPR000801">
    <property type="entry name" value="Esterase-like"/>
</dbReference>
<dbReference type="InterPro" id="IPR029058">
    <property type="entry name" value="AB_hydrolase_fold"/>
</dbReference>
<accession>A0ABX7B9F3</accession>
<dbReference type="Proteomes" id="UP000595197">
    <property type="component" value="Chromosome"/>
</dbReference>
<dbReference type="Pfam" id="PF00756">
    <property type="entry name" value="Esterase"/>
    <property type="match status" value="1"/>
</dbReference>
<gene>
    <name evidence="2" type="ORF">IGS68_24400</name>
</gene>
<evidence type="ECO:0000256" key="1">
    <source>
        <dbReference type="SAM" id="SignalP"/>
    </source>
</evidence>
<proteinExistence type="predicted"/>
<dbReference type="RefSeq" id="WP_201074921.1">
    <property type="nucleotide sequence ID" value="NZ_CP067420.1"/>
</dbReference>
<dbReference type="Gene3D" id="3.40.50.1820">
    <property type="entry name" value="alpha/beta hydrolase"/>
    <property type="match status" value="1"/>
</dbReference>
<dbReference type="PANTHER" id="PTHR48098">
    <property type="entry name" value="ENTEROCHELIN ESTERASE-RELATED"/>
    <property type="match status" value="1"/>
</dbReference>
<dbReference type="SUPFAM" id="SSF53474">
    <property type="entry name" value="alpha/beta-Hydrolases"/>
    <property type="match status" value="1"/>
</dbReference>
<reference evidence="2" key="1">
    <citation type="submission" date="2021-02" db="EMBL/GenBank/DDBJ databases">
        <title>Skermanella TT6 skin isolate.</title>
        <authorList>
            <person name="Lee K."/>
            <person name="Ganzorig M."/>
        </authorList>
    </citation>
    <scope>NUCLEOTIDE SEQUENCE</scope>
    <source>
        <strain evidence="2">TT6</strain>
    </source>
</reference>